<evidence type="ECO:0000313" key="5">
    <source>
        <dbReference type="Proteomes" id="UP000298493"/>
    </source>
</evidence>
<feature type="region of interest" description="Disordered" evidence="2">
    <location>
        <begin position="526"/>
        <end position="584"/>
    </location>
</feature>
<dbReference type="EMBL" id="SNSC02000016">
    <property type="protein sequence ID" value="TID17367.1"/>
    <property type="molecule type" value="Genomic_DNA"/>
</dbReference>
<dbReference type="InterPro" id="IPR019337">
    <property type="entry name" value="Telomere_length_regulation_dom"/>
</dbReference>
<keyword evidence="5" id="KW-1185">Reference proteome</keyword>
<dbReference type="FunFam" id="1.25.40.720:FF:000007">
    <property type="entry name" value="WGS project CABT00000000 data, contig 2.6"/>
    <property type="match status" value="1"/>
</dbReference>
<organism evidence="4 5">
    <name type="scientific">Venturia nashicola</name>
    <dbReference type="NCBI Taxonomy" id="86259"/>
    <lineage>
        <taxon>Eukaryota</taxon>
        <taxon>Fungi</taxon>
        <taxon>Dikarya</taxon>
        <taxon>Ascomycota</taxon>
        <taxon>Pezizomycotina</taxon>
        <taxon>Dothideomycetes</taxon>
        <taxon>Pleosporomycetidae</taxon>
        <taxon>Venturiales</taxon>
        <taxon>Venturiaceae</taxon>
        <taxon>Venturia</taxon>
    </lineage>
</organism>
<dbReference type="InterPro" id="IPR051970">
    <property type="entry name" value="TEL2_Regulation"/>
</dbReference>
<accession>A0A4Z1NSD5</accession>
<sequence length="954" mass="106677">MDELLRPVKTKIIVVEEIKTGQHESPKLLTARIESPEDALQILKDSPSWNQVQEVLILLTQSTNGNFNIKQPGALTAQLIQALVTQTLPDFWTMLKKEKTPAPTKSMFTAALFSVSGIGALLSRLKVLTMACSLAAKPGQTSISPLQLRYVLEVLEEILRPETMFTSLWSSCVLLGQTLLQRTVLWKEFVSLVASGKLMSSFAEAEDLLKRSGEKYRPLWVPKGSEYTRWLARNVSNMIKTADTQGTETFSASKTMCSKALTIGYSDIFVDELLFALVLEEKDFMPKLKKLVQSLHAYEQKSFLRSVLRSVSKISPKIAGFAAVLHSFLSHNEILLGYLVELVTNLESSPLIGTDLVRRIVLACIATDEDRMSVVMEKSMEQFGDQMFVKHAPMVQQEARAQILLISSGYVHRKRPMLLFTLAKSSTQMHGVSNRLKSTSSRARWLGMIVGMTMSSLTDKETGRLAFTDETLETPEAQWYRHLPRVNDHIGKIDDIQTQAVVQHLHSTSQSVTTKTNVTNRLKTTKIQAGPRQGPSTSVISGPRVVELDDETDEDDDLVPYGKPDSDPEDDDEDPTLVDRNKPRPPVYIRDLIAGLRDTERYDRHRLALTTAASLIRRKANFGKEVSDHAEELVSIIAGLHDHFDMEDFLTLRQSALIAILVAQPTTVAQYLARSCFEGDFSLQQRTAMFTALGLGARELAGFKDNEEARAPEFPSKKLPEHLDKVYRAKQLPSVVKVAEGIEQSMIQPMALQAADQLTGPNALKVRTFSSRMAVEKARKKPIPNELAKIVAHNFFFPLTGRWWTQVQSFGNQSVAFSTHLLPIYLRTLAILLHASGLSTLALPQMTSELWDMLLSLRNNALNDNDVGVLESLLFALLTLLEVNEDKQRLATEHAKELVETQEWARLVLEKREAGAGGGGEEEKVRVLAAAVIVRCHEVIERWQRLMLGDMVDM</sequence>
<dbReference type="InterPro" id="IPR038528">
    <property type="entry name" value="TEL2_C_sf"/>
</dbReference>
<dbReference type="Pfam" id="PF10193">
    <property type="entry name" value="Telomere_reg-2"/>
    <property type="match status" value="1"/>
</dbReference>
<comment type="similarity">
    <text evidence="1">Belongs to the TEL2 family.</text>
</comment>
<proteinExistence type="inferred from homology"/>
<name>A0A4Z1NSD5_9PEZI</name>
<dbReference type="AlphaFoldDB" id="A0A4Z1NSD5"/>
<evidence type="ECO:0000256" key="2">
    <source>
        <dbReference type="SAM" id="MobiDB-lite"/>
    </source>
</evidence>
<evidence type="ECO:0000256" key="1">
    <source>
        <dbReference type="ARBA" id="ARBA00006133"/>
    </source>
</evidence>
<dbReference type="PANTHER" id="PTHR15830:SF10">
    <property type="entry name" value="TELOMERE LENGTH REGULATION PROTEIN TEL2 HOMOLOG"/>
    <property type="match status" value="1"/>
</dbReference>
<dbReference type="GO" id="GO:0005829">
    <property type="term" value="C:cytosol"/>
    <property type="evidence" value="ECO:0007669"/>
    <property type="project" value="TreeGrafter"/>
</dbReference>
<evidence type="ECO:0000313" key="4">
    <source>
        <dbReference type="EMBL" id="TID17367.1"/>
    </source>
</evidence>
<dbReference type="Gene3D" id="1.25.40.720">
    <property type="entry name" value="Telomere length regulation protein 2, C-terminal domain"/>
    <property type="match status" value="2"/>
</dbReference>
<comment type="caution">
    <text evidence="4">The sequence shown here is derived from an EMBL/GenBank/DDBJ whole genome shotgun (WGS) entry which is preliminary data.</text>
</comment>
<dbReference type="GO" id="GO:0051083">
    <property type="term" value="P:'de novo' cotranslational protein folding"/>
    <property type="evidence" value="ECO:0007669"/>
    <property type="project" value="TreeGrafter"/>
</dbReference>
<dbReference type="PANTHER" id="PTHR15830">
    <property type="entry name" value="TELOMERE LENGTH REGULATION PROTEIN TEL2 FAMILY MEMBER"/>
    <property type="match status" value="1"/>
</dbReference>
<dbReference type="STRING" id="86259.A0A4Z1NSD5"/>
<feature type="compositionally biased region" description="Acidic residues" evidence="2">
    <location>
        <begin position="567"/>
        <end position="576"/>
    </location>
</feature>
<feature type="compositionally biased region" description="Acidic residues" evidence="2">
    <location>
        <begin position="548"/>
        <end position="558"/>
    </location>
</feature>
<dbReference type="GO" id="GO:0042162">
    <property type="term" value="F:telomeric DNA binding"/>
    <property type="evidence" value="ECO:0007669"/>
    <property type="project" value="TreeGrafter"/>
</dbReference>
<dbReference type="Proteomes" id="UP000298493">
    <property type="component" value="Unassembled WGS sequence"/>
</dbReference>
<reference evidence="4 5" key="1">
    <citation type="submission" date="2019-04" db="EMBL/GenBank/DDBJ databases">
        <title>High contiguity whole genome sequence and gene annotation resource for two Venturia nashicola isolates.</title>
        <authorList>
            <person name="Prokchorchik M."/>
            <person name="Won K."/>
            <person name="Lee Y."/>
            <person name="Choi E.D."/>
            <person name="Segonzac C."/>
            <person name="Sohn K.H."/>
        </authorList>
    </citation>
    <scope>NUCLEOTIDE SEQUENCE [LARGE SCALE GENOMIC DNA]</scope>
    <source>
        <strain evidence="4 5">PRI2</strain>
    </source>
</reference>
<gene>
    <name evidence="4" type="ORF">E6O75_ATG08113</name>
</gene>
<protein>
    <submittedName>
        <fullName evidence="4">Telomere length regulation protein</fullName>
    </submittedName>
</protein>
<feature type="domain" description="Telomere length regulation protein conserved" evidence="3">
    <location>
        <begin position="586"/>
        <end position="697"/>
    </location>
</feature>
<evidence type="ECO:0000259" key="3">
    <source>
        <dbReference type="Pfam" id="PF10193"/>
    </source>
</evidence>
<dbReference type="GO" id="GO:0051879">
    <property type="term" value="F:Hsp90 protein binding"/>
    <property type="evidence" value="ECO:0007669"/>
    <property type="project" value="TreeGrafter"/>
</dbReference>